<organism evidence="1 2">
    <name type="scientific">Longispora fulva</name>
    <dbReference type="NCBI Taxonomy" id="619741"/>
    <lineage>
        <taxon>Bacteria</taxon>
        <taxon>Bacillati</taxon>
        <taxon>Actinomycetota</taxon>
        <taxon>Actinomycetes</taxon>
        <taxon>Micromonosporales</taxon>
        <taxon>Micromonosporaceae</taxon>
        <taxon>Longispora</taxon>
    </lineage>
</organism>
<keyword evidence="2" id="KW-1185">Reference proteome</keyword>
<evidence type="ECO:0000313" key="2">
    <source>
        <dbReference type="Proteomes" id="UP000622552"/>
    </source>
</evidence>
<evidence type="ECO:0000313" key="1">
    <source>
        <dbReference type="EMBL" id="MBG6140525.1"/>
    </source>
</evidence>
<dbReference type="Proteomes" id="UP000622552">
    <property type="component" value="Unassembled WGS sequence"/>
</dbReference>
<dbReference type="RefSeq" id="WP_197007062.1">
    <property type="nucleotide sequence ID" value="NZ_BONS01000005.1"/>
</dbReference>
<protein>
    <recommendedName>
        <fullName evidence="3">IrrE N-terminal-like domain-containing protein</fullName>
    </recommendedName>
</protein>
<comment type="caution">
    <text evidence="1">The sequence shown here is derived from an EMBL/GenBank/DDBJ whole genome shotgun (WGS) entry which is preliminary data.</text>
</comment>
<accession>A0A8J7GVU1</accession>
<reference evidence="1" key="1">
    <citation type="submission" date="2020-11" db="EMBL/GenBank/DDBJ databases">
        <title>Sequencing the genomes of 1000 actinobacteria strains.</title>
        <authorList>
            <person name="Klenk H.-P."/>
        </authorList>
    </citation>
    <scope>NUCLEOTIDE SEQUENCE</scope>
    <source>
        <strain evidence="1">DSM 45356</strain>
    </source>
</reference>
<name>A0A8J7GVU1_9ACTN</name>
<dbReference type="AlphaFoldDB" id="A0A8J7GVU1"/>
<gene>
    <name evidence="1" type="ORF">IW245_006719</name>
</gene>
<sequence length="185" mass="20908">MTFEEFRDLCEDAAKQFRHLIPVPWDEEAFIANLSRLRGRPITLGFYTPTGGAPCGMYLGTGQGDRLLLPSNIGGGYQRRHVLFHEIGHWWFDFDQAEHAAVEPDLLEWVKAFLDIDPETIEFALGRHGYDVPIERRAETLAHVLGDLVTELEAESEKPATTPEQAGIIARLHGSLGRPDRKQQF</sequence>
<evidence type="ECO:0008006" key="3">
    <source>
        <dbReference type="Google" id="ProtNLM"/>
    </source>
</evidence>
<dbReference type="EMBL" id="JADOUF010000001">
    <property type="protein sequence ID" value="MBG6140525.1"/>
    <property type="molecule type" value="Genomic_DNA"/>
</dbReference>
<proteinExistence type="predicted"/>